<dbReference type="InterPro" id="IPR040423">
    <property type="entry name" value="PEA_transferase"/>
</dbReference>
<dbReference type="RefSeq" id="WP_207574033.1">
    <property type="nucleotide sequence ID" value="NZ_JAFNME010000002.1"/>
</dbReference>
<dbReference type="GO" id="GO:0009244">
    <property type="term" value="P:lipopolysaccharide core region biosynthetic process"/>
    <property type="evidence" value="ECO:0007669"/>
    <property type="project" value="TreeGrafter"/>
</dbReference>
<keyword evidence="3" id="KW-0378">Hydrolase</keyword>
<feature type="transmembrane region" description="Helical" evidence="1">
    <location>
        <begin position="135"/>
        <end position="156"/>
    </location>
</feature>
<protein>
    <submittedName>
        <fullName evidence="3">Sulfatase-like hydrolase/transferase</fullName>
    </submittedName>
</protein>
<proteinExistence type="predicted"/>
<dbReference type="PANTHER" id="PTHR30443">
    <property type="entry name" value="INNER MEMBRANE PROTEIN"/>
    <property type="match status" value="1"/>
</dbReference>
<comment type="caution">
    <text evidence="3">The sequence shown here is derived from an EMBL/GenBank/DDBJ whole genome shotgun (WGS) entry which is preliminary data.</text>
</comment>
<gene>
    <name evidence="3" type="ORF">J1777_01345</name>
</gene>
<keyword evidence="1" id="KW-0472">Membrane</keyword>
<dbReference type="InterPro" id="IPR000917">
    <property type="entry name" value="Sulfatase_N"/>
</dbReference>
<dbReference type="PANTHER" id="PTHR30443:SF0">
    <property type="entry name" value="PHOSPHOETHANOLAMINE TRANSFERASE EPTA"/>
    <property type="match status" value="1"/>
</dbReference>
<dbReference type="SUPFAM" id="SSF53649">
    <property type="entry name" value="Alkaline phosphatase-like"/>
    <property type="match status" value="1"/>
</dbReference>
<feature type="transmembrane region" description="Helical" evidence="1">
    <location>
        <begin position="12"/>
        <end position="42"/>
    </location>
</feature>
<evidence type="ECO:0000256" key="1">
    <source>
        <dbReference type="SAM" id="Phobius"/>
    </source>
</evidence>
<dbReference type="GO" id="GO:0016787">
    <property type="term" value="F:hydrolase activity"/>
    <property type="evidence" value="ECO:0007669"/>
    <property type="project" value="UniProtKB-KW"/>
</dbReference>
<dbReference type="Gene3D" id="3.40.720.10">
    <property type="entry name" value="Alkaline Phosphatase, subunit A"/>
    <property type="match status" value="1"/>
</dbReference>
<dbReference type="GO" id="GO:0005886">
    <property type="term" value="C:plasma membrane"/>
    <property type="evidence" value="ECO:0007669"/>
    <property type="project" value="UniProtKB-SubCell"/>
</dbReference>
<sequence>MRSIHTQTWRVIAAWLLFFTPALLPGLSASALGHLLLAAWCFAPVLLVRPLLPLVLGGLALLGCANIVHASFFGALVDEFFLATLLRTTPTESLEFVPTVPGRAWATLALWLLACAWAGRTLWRTLPALRGTSLLLRRVWQGAGLFWALVLVYALIQQLNANTFMRKAKSLYPLHVVRAAMRQQEIAAGLFLPPLLPSSAPNASSQVDTIVVVLGESATAHRWSLLGYQGAPTNAPLASVPGIAATTVLAQGWNTAAALPYMLTGMSALDSTARRAPSFLDLAQHAGYKTFAFSNSRFFSLHEDFFSYALRRASAVYQKVGNGDLDEVLTRSLRTALADPAPRKLIVLHTYGSHPQLQERTPSSYRAVADAYDNNTHYSSHLLAQWIGLLEQASSPHRSALLLYTSDHGVLLPPCADDYRHGAGLSSLEVPMLVWANPVTHAQHAPVLPIFAQAPQAGGPGQAPEHSNALLAETAMRAVGYGALLEQADWPGSAQPGFNGIAWATLRQRNACTLQ</sequence>
<feature type="transmembrane region" description="Helical" evidence="1">
    <location>
        <begin position="54"/>
        <end position="77"/>
    </location>
</feature>
<keyword evidence="1" id="KW-1133">Transmembrane helix</keyword>
<evidence type="ECO:0000313" key="3">
    <source>
        <dbReference type="EMBL" id="MBO1248484.1"/>
    </source>
</evidence>
<dbReference type="EMBL" id="JAFNME010000002">
    <property type="protein sequence ID" value="MBO1248484.1"/>
    <property type="molecule type" value="Genomic_DNA"/>
</dbReference>
<keyword evidence="1" id="KW-0812">Transmembrane</keyword>
<dbReference type="Pfam" id="PF00884">
    <property type="entry name" value="Sulfatase"/>
    <property type="match status" value="1"/>
</dbReference>
<organism evidence="3 4">
    <name type="scientific">Comamonas denitrificans</name>
    <dbReference type="NCBI Taxonomy" id="117506"/>
    <lineage>
        <taxon>Bacteria</taxon>
        <taxon>Pseudomonadati</taxon>
        <taxon>Pseudomonadota</taxon>
        <taxon>Betaproteobacteria</taxon>
        <taxon>Burkholderiales</taxon>
        <taxon>Comamonadaceae</taxon>
        <taxon>Comamonas</taxon>
    </lineage>
</organism>
<dbReference type="GO" id="GO:0016776">
    <property type="term" value="F:phosphotransferase activity, phosphate group as acceptor"/>
    <property type="evidence" value="ECO:0007669"/>
    <property type="project" value="TreeGrafter"/>
</dbReference>
<keyword evidence="4" id="KW-1185">Reference proteome</keyword>
<dbReference type="InterPro" id="IPR017850">
    <property type="entry name" value="Alkaline_phosphatase_core_sf"/>
</dbReference>
<dbReference type="AlphaFoldDB" id="A0A939GUW5"/>
<accession>A0A939GUW5</accession>
<feature type="domain" description="Sulfatase N-terminal" evidence="2">
    <location>
        <begin position="209"/>
        <end position="443"/>
    </location>
</feature>
<evidence type="ECO:0000313" key="4">
    <source>
        <dbReference type="Proteomes" id="UP000664731"/>
    </source>
</evidence>
<dbReference type="Proteomes" id="UP000664731">
    <property type="component" value="Unassembled WGS sequence"/>
</dbReference>
<name>A0A939GUW5_9BURK</name>
<reference evidence="3" key="1">
    <citation type="submission" date="2021-03" db="EMBL/GenBank/DDBJ databases">
        <title>Comamonas denitrificans.</title>
        <authorList>
            <person name="Finster K."/>
        </authorList>
    </citation>
    <scope>NUCLEOTIDE SEQUENCE</scope>
    <source>
        <strain evidence="3">MM2021_4</strain>
    </source>
</reference>
<evidence type="ECO:0000259" key="2">
    <source>
        <dbReference type="Pfam" id="PF00884"/>
    </source>
</evidence>